<dbReference type="STRING" id="1804984.AYM40_34550"/>
<gene>
    <name evidence="1" type="ORF">AYM40_34550</name>
</gene>
<proteinExistence type="predicted"/>
<dbReference type="AlphaFoldDB" id="A0A160FV73"/>
<accession>A0A160FV73</accession>
<reference evidence="1 2" key="1">
    <citation type="journal article" date="2016" name="Gene">
        <title>PacBio SMRT assembly of a complex multi-replicon genome reveals chlorocatechol degradative operon in a region of genome plasticity.</title>
        <authorList>
            <person name="Ricker N."/>
            <person name="Shen S.Y."/>
            <person name="Goordial J."/>
            <person name="Jin S."/>
            <person name="Fulthorpe R.R."/>
        </authorList>
    </citation>
    <scope>NUCLEOTIDE SEQUENCE [LARGE SCALE GENOMIC DNA]</scope>
    <source>
        <strain evidence="1 2">OLGA172</strain>
    </source>
</reference>
<evidence type="ECO:0000313" key="1">
    <source>
        <dbReference type="EMBL" id="ANB77219.1"/>
    </source>
</evidence>
<dbReference type="EMBL" id="CP014579">
    <property type="protein sequence ID" value="ANB77219.1"/>
    <property type="molecule type" value="Genomic_DNA"/>
</dbReference>
<name>A0A160FV73_9BURK</name>
<sequence length="65" mass="6977">MHVMVQPEDAMTGGAPGACIAGKDDTGSGAVGVDTLSALRTRCYAQIATRTMLLPYTRRWHGWLL</sequence>
<evidence type="ECO:0000313" key="2">
    <source>
        <dbReference type="Proteomes" id="UP000076852"/>
    </source>
</evidence>
<keyword evidence="2" id="KW-1185">Reference proteome</keyword>
<dbReference type="Proteomes" id="UP000076852">
    <property type="component" value="Chromosome 2"/>
</dbReference>
<protein>
    <submittedName>
        <fullName evidence="1">Uncharacterized protein</fullName>
    </submittedName>
</protein>
<organism evidence="1 2">
    <name type="scientific">Paraburkholderia phytofirmans OLGA172</name>
    <dbReference type="NCBI Taxonomy" id="1417228"/>
    <lineage>
        <taxon>Bacteria</taxon>
        <taxon>Pseudomonadati</taxon>
        <taxon>Pseudomonadota</taxon>
        <taxon>Betaproteobacteria</taxon>
        <taxon>Burkholderiales</taxon>
        <taxon>Burkholderiaceae</taxon>
        <taxon>Paraburkholderia</taxon>
    </lineage>
</organism>
<dbReference type="KEGG" id="buz:AYM40_34550"/>